<gene>
    <name evidence="1" type="ORF">GCM10011611_56560</name>
</gene>
<reference evidence="1" key="1">
    <citation type="journal article" date="2014" name="Int. J. Syst. Evol. Microbiol.">
        <title>Complete genome sequence of Corynebacterium casei LMG S-19264T (=DSM 44701T), isolated from a smear-ripened cheese.</title>
        <authorList>
            <consortium name="US DOE Joint Genome Institute (JGI-PGF)"/>
            <person name="Walter F."/>
            <person name="Albersmeier A."/>
            <person name="Kalinowski J."/>
            <person name="Ruckert C."/>
        </authorList>
    </citation>
    <scope>NUCLEOTIDE SEQUENCE</scope>
    <source>
        <strain evidence="1">CGMCC 1.15725</strain>
    </source>
</reference>
<evidence type="ECO:0000313" key="2">
    <source>
        <dbReference type="Proteomes" id="UP000646365"/>
    </source>
</evidence>
<accession>A0A8J3E7J8</accession>
<name>A0A8J3E7J8_9PROT</name>
<protein>
    <recommendedName>
        <fullName evidence="3">VWA domain-containing protein</fullName>
    </recommendedName>
</protein>
<proteinExistence type="predicted"/>
<reference evidence="1" key="2">
    <citation type="submission" date="2020-09" db="EMBL/GenBank/DDBJ databases">
        <authorList>
            <person name="Sun Q."/>
            <person name="Zhou Y."/>
        </authorList>
    </citation>
    <scope>NUCLEOTIDE SEQUENCE</scope>
    <source>
        <strain evidence="1">CGMCC 1.15725</strain>
    </source>
</reference>
<evidence type="ECO:0008006" key="3">
    <source>
        <dbReference type="Google" id="ProtNLM"/>
    </source>
</evidence>
<organism evidence="1 2">
    <name type="scientific">Aliidongia dinghuensis</name>
    <dbReference type="NCBI Taxonomy" id="1867774"/>
    <lineage>
        <taxon>Bacteria</taxon>
        <taxon>Pseudomonadati</taxon>
        <taxon>Pseudomonadota</taxon>
        <taxon>Alphaproteobacteria</taxon>
        <taxon>Rhodospirillales</taxon>
        <taxon>Dongiaceae</taxon>
        <taxon>Aliidongia</taxon>
    </lineage>
</organism>
<keyword evidence="2" id="KW-1185">Reference proteome</keyword>
<sequence length="203" mass="22003">MGHLIFALDATASRQPTWDRASHIQAEMFTETAALGGLAIQMCYFRGFAEFHAAPWLTDGRELVRRMTAVTCLSGTTQIVRVLRHAVAEAAKTRINALVYVGDAMEENAETLAELAGQLGLLGVPAFVFQEGDEPVARRAFQQIARLTNGAYVSFDSASAKALRDLLKAVAIYAAGGRAALVDYARHAGGEVLRLTQQLRQQP</sequence>
<evidence type="ECO:0000313" key="1">
    <source>
        <dbReference type="EMBL" id="GGF42841.1"/>
    </source>
</evidence>
<dbReference type="SUPFAM" id="SSF53300">
    <property type="entry name" value="vWA-like"/>
    <property type="match status" value="1"/>
</dbReference>
<dbReference type="Proteomes" id="UP000646365">
    <property type="component" value="Unassembled WGS sequence"/>
</dbReference>
<dbReference type="RefSeq" id="WP_229744011.1">
    <property type="nucleotide sequence ID" value="NZ_BMJQ01000019.1"/>
</dbReference>
<dbReference type="InterPro" id="IPR036465">
    <property type="entry name" value="vWFA_dom_sf"/>
</dbReference>
<comment type="caution">
    <text evidence="1">The sequence shown here is derived from an EMBL/GenBank/DDBJ whole genome shotgun (WGS) entry which is preliminary data.</text>
</comment>
<dbReference type="AlphaFoldDB" id="A0A8J3E7J8"/>
<dbReference type="EMBL" id="BMJQ01000019">
    <property type="protein sequence ID" value="GGF42841.1"/>
    <property type="molecule type" value="Genomic_DNA"/>
</dbReference>